<gene>
    <name evidence="1" type="ORF">GCM10007043_20910</name>
</gene>
<dbReference type="SUPFAM" id="SSF100950">
    <property type="entry name" value="NagB/RpiA/CoA transferase-like"/>
    <property type="match status" value="1"/>
</dbReference>
<dbReference type="Gene3D" id="3.40.50.10420">
    <property type="entry name" value="NagB/RpiA/CoA transferase-like"/>
    <property type="match status" value="1"/>
</dbReference>
<organism evidence="1 2">
    <name type="scientific">Calditerricola satsumensis</name>
    <dbReference type="NCBI Taxonomy" id="373054"/>
    <lineage>
        <taxon>Bacteria</taxon>
        <taxon>Bacillati</taxon>
        <taxon>Bacillota</taxon>
        <taxon>Bacilli</taxon>
        <taxon>Bacillales</taxon>
        <taxon>Bacillaceae</taxon>
        <taxon>Calditerricola</taxon>
    </lineage>
</organism>
<dbReference type="InterPro" id="IPR024185">
    <property type="entry name" value="FTHF_cligase-like_sf"/>
</dbReference>
<dbReference type="RefSeq" id="WP_054670505.1">
    <property type="nucleotide sequence ID" value="NZ_BMOF01000056.1"/>
</dbReference>
<reference evidence="1" key="1">
    <citation type="journal article" date="2014" name="Int. J. Syst. Evol. Microbiol.">
        <title>Complete genome sequence of Corynebacterium casei LMG S-19264T (=DSM 44701T), isolated from a smear-ripened cheese.</title>
        <authorList>
            <consortium name="US DOE Joint Genome Institute (JGI-PGF)"/>
            <person name="Walter F."/>
            <person name="Albersmeier A."/>
            <person name="Kalinowski J."/>
            <person name="Ruckert C."/>
        </authorList>
    </citation>
    <scope>NUCLEOTIDE SEQUENCE</scope>
    <source>
        <strain evidence="1">JCM 14719</strain>
    </source>
</reference>
<sequence length="242" mass="26738">MDKARIRQWVWDALTRTGQAAFPRPVHGRIPNFVGAAQAAERLRALDVYRRAQVVKVGPDAPLHPIRTMVLRDGKTLYMPTPRLAGGFVVLQDVPPGKEREATALAHFKAYGREVALTAIEPIDLVVVGSVAVDHRGVRVGKGEGYGDLEFALLCELGKLTPHTPVVTAVHDLQVADSPGHPLGIRLPHDPHDIAVDVIVTPTRTLHTKNRPPQPSRIDWEKLGDRLEDLKPLAEWRRLQDA</sequence>
<dbReference type="EMBL" id="BMOF01000056">
    <property type="protein sequence ID" value="GGK06648.1"/>
    <property type="molecule type" value="Genomic_DNA"/>
</dbReference>
<dbReference type="PANTHER" id="PTHR13017:SF0">
    <property type="entry name" value="METHENYLTETRAHYDROFOLATE SYNTHASE DOMAIN-CONTAINING PROTEIN"/>
    <property type="match status" value="1"/>
</dbReference>
<protein>
    <submittedName>
        <fullName evidence="1">5-formyltetrahydrofolate cyclo-ligase</fullName>
    </submittedName>
</protein>
<dbReference type="InterPro" id="IPR002698">
    <property type="entry name" value="FTHF_cligase"/>
</dbReference>
<dbReference type="Proteomes" id="UP000637720">
    <property type="component" value="Unassembled WGS sequence"/>
</dbReference>
<dbReference type="Pfam" id="PF01812">
    <property type="entry name" value="5-FTHF_cyc-lig"/>
    <property type="match status" value="1"/>
</dbReference>
<dbReference type="GO" id="GO:0005737">
    <property type="term" value="C:cytoplasm"/>
    <property type="evidence" value="ECO:0007669"/>
    <property type="project" value="TreeGrafter"/>
</dbReference>
<proteinExistence type="predicted"/>
<dbReference type="PANTHER" id="PTHR13017">
    <property type="entry name" value="5-FORMYLTETRAHYDROFOLATE CYCLO-LIGASE-RELATED"/>
    <property type="match status" value="1"/>
</dbReference>
<comment type="caution">
    <text evidence="1">The sequence shown here is derived from an EMBL/GenBank/DDBJ whole genome shotgun (WGS) entry which is preliminary data.</text>
</comment>
<reference evidence="1" key="2">
    <citation type="submission" date="2020-09" db="EMBL/GenBank/DDBJ databases">
        <authorList>
            <person name="Sun Q."/>
            <person name="Ohkuma M."/>
        </authorList>
    </citation>
    <scope>NUCLEOTIDE SEQUENCE</scope>
    <source>
        <strain evidence="1">JCM 14719</strain>
    </source>
</reference>
<name>A0A8J3FCK4_9BACI</name>
<dbReference type="InterPro" id="IPR037171">
    <property type="entry name" value="NagB/RpiA_transferase-like"/>
</dbReference>
<keyword evidence="2" id="KW-1185">Reference proteome</keyword>
<accession>A0A8J3FCK4</accession>
<evidence type="ECO:0000313" key="2">
    <source>
        <dbReference type="Proteomes" id="UP000637720"/>
    </source>
</evidence>
<evidence type="ECO:0000313" key="1">
    <source>
        <dbReference type="EMBL" id="GGK06648.1"/>
    </source>
</evidence>
<dbReference type="AlphaFoldDB" id="A0A8J3FCK4"/>